<name>A0AAV5AZN4_9FLAO</name>
<evidence type="ECO:0000256" key="4">
    <source>
        <dbReference type="ARBA" id="ARBA00022989"/>
    </source>
</evidence>
<keyword evidence="4 7" id="KW-1133">Transmembrane helix</keyword>
<feature type="transmembrane region" description="Helical" evidence="7">
    <location>
        <begin position="173"/>
        <end position="193"/>
    </location>
</feature>
<evidence type="ECO:0000256" key="7">
    <source>
        <dbReference type="SAM" id="Phobius"/>
    </source>
</evidence>
<evidence type="ECO:0000256" key="1">
    <source>
        <dbReference type="ARBA" id="ARBA00004651"/>
    </source>
</evidence>
<feature type="transmembrane region" description="Helical" evidence="7">
    <location>
        <begin position="199"/>
        <end position="222"/>
    </location>
</feature>
<keyword evidence="2" id="KW-1003">Cell membrane</keyword>
<feature type="transmembrane region" description="Helical" evidence="7">
    <location>
        <begin position="234"/>
        <end position="257"/>
    </location>
</feature>
<comment type="similarity">
    <text evidence="6">Belongs to the ThrE exporter (TC 2.A.79) family.</text>
</comment>
<evidence type="ECO:0000256" key="3">
    <source>
        <dbReference type="ARBA" id="ARBA00022692"/>
    </source>
</evidence>
<comment type="caution">
    <text evidence="9">The sequence shown here is derived from an EMBL/GenBank/DDBJ whole genome shotgun (WGS) entry which is preliminary data.</text>
</comment>
<dbReference type="Proteomes" id="UP001208692">
    <property type="component" value="Unassembled WGS sequence"/>
</dbReference>
<evidence type="ECO:0000259" key="8">
    <source>
        <dbReference type="Pfam" id="PF06738"/>
    </source>
</evidence>
<evidence type="ECO:0000256" key="5">
    <source>
        <dbReference type="ARBA" id="ARBA00023136"/>
    </source>
</evidence>
<dbReference type="RefSeq" id="WP_264846439.1">
    <property type="nucleotide sequence ID" value="NZ_BPMA01000021.1"/>
</dbReference>
<keyword evidence="3 7" id="KW-0812">Transmembrane</keyword>
<evidence type="ECO:0000313" key="9">
    <source>
        <dbReference type="EMBL" id="GJM51006.1"/>
    </source>
</evidence>
<dbReference type="GO" id="GO:0015744">
    <property type="term" value="P:succinate transport"/>
    <property type="evidence" value="ECO:0007669"/>
    <property type="project" value="TreeGrafter"/>
</dbReference>
<dbReference type="Proteomes" id="UP001207736">
    <property type="component" value="Unassembled WGS sequence"/>
</dbReference>
<keyword evidence="5 7" id="KW-0472">Membrane</keyword>
<accession>A0AAV5AZN4</accession>
<dbReference type="GO" id="GO:0005886">
    <property type="term" value="C:plasma membrane"/>
    <property type="evidence" value="ECO:0007669"/>
    <property type="project" value="UniProtKB-SubCell"/>
</dbReference>
<dbReference type="Pfam" id="PF06738">
    <property type="entry name" value="ThrE"/>
    <property type="match status" value="1"/>
</dbReference>
<dbReference type="PANTHER" id="PTHR34390:SF2">
    <property type="entry name" value="SUCCINATE TRANSPORTER SUBUNIT YJJP-RELATED"/>
    <property type="match status" value="1"/>
</dbReference>
<organism evidence="9 11">
    <name type="scientific">Capnocytophaga catalasegens</name>
    <dbReference type="NCBI Taxonomy" id="1004260"/>
    <lineage>
        <taxon>Bacteria</taxon>
        <taxon>Pseudomonadati</taxon>
        <taxon>Bacteroidota</taxon>
        <taxon>Flavobacteriia</taxon>
        <taxon>Flavobacteriales</taxon>
        <taxon>Flavobacteriaceae</taxon>
        <taxon>Capnocytophaga</taxon>
    </lineage>
</organism>
<keyword evidence="12" id="KW-1185">Reference proteome</keyword>
<proteinExistence type="inferred from homology"/>
<reference evidence="9 12" key="1">
    <citation type="submission" date="2021-11" db="EMBL/GenBank/DDBJ databases">
        <title>Draft genome sequence of Capnocytophaga sp. strain KC07075 isolated from cat oral cavity.</title>
        <authorList>
            <person name="Suzuki M."/>
            <person name="Imaoka K."/>
            <person name="Kimura M."/>
            <person name="Morikawa S."/>
            <person name="Maeda K."/>
        </authorList>
    </citation>
    <scope>NUCLEOTIDE SEQUENCE</scope>
    <source>
        <strain evidence="9">KC07075</strain>
        <strain evidence="10 12">KC07079</strain>
    </source>
</reference>
<comment type="subcellular location">
    <subcellularLocation>
        <location evidence="1">Cell membrane</location>
        <topology evidence="1">Multi-pass membrane protein</topology>
    </subcellularLocation>
</comment>
<feature type="transmembrane region" description="Helical" evidence="7">
    <location>
        <begin position="121"/>
        <end position="138"/>
    </location>
</feature>
<dbReference type="InterPro" id="IPR050539">
    <property type="entry name" value="ThrE_Dicarb/AminoAcid_Exp"/>
</dbReference>
<protein>
    <submittedName>
        <fullName evidence="9">Membrane protein</fullName>
    </submittedName>
</protein>
<dbReference type="PANTHER" id="PTHR34390">
    <property type="entry name" value="UPF0442 PROTEIN YJJB-RELATED"/>
    <property type="match status" value="1"/>
</dbReference>
<dbReference type="GO" id="GO:0022857">
    <property type="term" value="F:transmembrane transporter activity"/>
    <property type="evidence" value="ECO:0007669"/>
    <property type="project" value="InterPro"/>
</dbReference>
<evidence type="ECO:0000256" key="2">
    <source>
        <dbReference type="ARBA" id="ARBA00022475"/>
    </source>
</evidence>
<evidence type="ECO:0000313" key="12">
    <source>
        <dbReference type="Proteomes" id="UP001208692"/>
    </source>
</evidence>
<dbReference type="AlphaFoldDB" id="A0AAV5AZN4"/>
<evidence type="ECO:0000313" key="10">
    <source>
        <dbReference type="EMBL" id="GJM52191.1"/>
    </source>
</evidence>
<gene>
    <name evidence="9" type="ORF">RCZ15_19790</name>
    <name evidence="10" type="ORF">RCZ16_05090</name>
</gene>
<evidence type="ECO:0000256" key="6">
    <source>
        <dbReference type="ARBA" id="ARBA00034125"/>
    </source>
</evidence>
<feature type="domain" description="Threonine/serine exporter-like N-terminal" evidence="8">
    <location>
        <begin position="15"/>
        <end position="253"/>
    </location>
</feature>
<dbReference type="EMBL" id="BQKA01000036">
    <property type="protein sequence ID" value="GJM51006.1"/>
    <property type="molecule type" value="Genomic_DNA"/>
</dbReference>
<sequence length="260" mass="28853">MLISKKNLERTTHLLADISALLIGSGSNTRRALRNVERIANALGYHSEIFHSYSGVILTVYDKTTQEKETLVLTIPHHGVNFNAISAISILSWQAIEQKLSIDDIEKEVAFIKKQPHYNMVLMWFFTAIAGGSLAYIFGGNNGSYIEFGISFLATFAGISARKLLQIKHFNHFICWAWAAFVSVSVVNIFRMLEVEPINNALAACVLWLVPGVPLINGFIDLLTGHVVSGWAKISTTGILVFMIAIGFYLSLILFGYELL</sequence>
<dbReference type="EMBL" id="BQKB01000009">
    <property type="protein sequence ID" value="GJM52191.1"/>
    <property type="molecule type" value="Genomic_DNA"/>
</dbReference>
<dbReference type="InterPro" id="IPR010619">
    <property type="entry name" value="ThrE-like_N"/>
</dbReference>
<evidence type="ECO:0000313" key="11">
    <source>
        <dbReference type="Proteomes" id="UP001207736"/>
    </source>
</evidence>